<evidence type="ECO:0000313" key="2">
    <source>
        <dbReference type="Proteomes" id="UP001148614"/>
    </source>
</evidence>
<sequence>MGGQSYANLDAAALFLDRGHATAGREGDAQVYDVQQSANFSRGKDEGTEKEIATKATVTSSVCVYSNIRRRITGTEKTAIAPMDDDA</sequence>
<dbReference type="AlphaFoldDB" id="A0A9W8TH47"/>
<comment type="caution">
    <text evidence="1">The sequence shown here is derived from an EMBL/GenBank/DDBJ whole genome shotgun (WGS) entry which is preliminary data.</text>
</comment>
<proteinExistence type="predicted"/>
<gene>
    <name evidence="1" type="ORF">NPX13_g10833</name>
</gene>
<dbReference type="EMBL" id="JANPWZ010003234">
    <property type="protein sequence ID" value="KAJ3553672.1"/>
    <property type="molecule type" value="Genomic_DNA"/>
</dbReference>
<dbReference type="Proteomes" id="UP001148614">
    <property type="component" value="Unassembled WGS sequence"/>
</dbReference>
<reference evidence="1" key="1">
    <citation type="submission" date="2022-07" db="EMBL/GenBank/DDBJ databases">
        <title>Genome Sequence of Xylaria arbuscula.</title>
        <authorList>
            <person name="Buettner E."/>
        </authorList>
    </citation>
    <scope>NUCLEOTIDE SEQUENCE</scope>
    <source>
        <strain evidence="1">VT107</strain>
    </source>
</reference>
<evidence type="ECO:0000313" key="1">
    <source>
        <dbReference type="EMBL" id="KAJ3553672.1"/>
    </source>
</evidence>
<accession>A0A9W8TH47</accession>
<keyword evidence="2" id="KW-1185">Reference proteome</keyword>
<name>A0A9W8TH47_9PEZI</name>
<protein>
    <submittedName>
        <fullName evidence="1">Uncharacterized protein</fullName>
    </submittedName>
</protein>
<organism evidence="1 2">
    <name type="scientific">Xylaria arbuscula</name>
    <dbReference type="NCBI Taxonomy" id="114810"/>
    <lineage>
        <taxon>Eukaryota</taxon>
        <taxon>Fungi</taxon>
        <taxon>Dikarya</taxon>
        <taxon>Ascomycota</taxon>
        <taxon>Pezizomycotina</taxon>
        <taxon>Sordariomycetes</taxon>
        <taxon>Xylariomycetidae</taxon>
        <taxon>Xylariales</taxon>
        <taxon>Xylariaceae</taxon>
        <taxon>Xylaria</taxon>
    </lineage>
</organism>